<name>A0AC61Z0T7_BACIU</name>
<evidence type="ECO:0000313" key="2">
    <source>
        <dbReference type="Proteomes" id="UP001217185"/>
    </source>
</evidence>
<proteinExistence type="predicted"/>
<keyword evidence="1" id="KW-0808">Transferase</keyword>
<evidence type="ECO:0000313" key="1">
    <source>
        <dbReference type="EMBL" id="WGE08810.1"/>
    </source>
</evidence>
<sequence>MYGVVILLVSGWKFDQDVTKIFDSHVREHVPLYDEIHKLISSTSQWFIEDYTNVYDIGTSTGEFLKNIKRSSPNKLFNLIGIDSSKEMVEQAKVNMDKNNIDANIIEGDVLDDSFEIKNASLVTSILTNQFISIHKRNVLLDKVYRGLNKGSAYIIVEKIKGNNPFFNEMWIELYHEKKIENGLNEEQVMDKSRAIRGILKPLSLNENLKMLHQAGFKDTDVFFKWCNFVGIIAVK</sequence>
<accession>A0AC61Z0T7</accession>
<gene>
    <name evidence="1" type="ORF">P5658_18000</name>
</gene>
<reference evidence="1" key="1">
    <citation type="submission" date="2025-02" db="EMBL/GenBank/DDBJ databases">
        <title>Complete genome sequences of 52 Bacillus and Priestia strains isolated from West-African fermentations and 26 reference strains from the DSMZ collection.</title>
        <authorList>
            <person name="Wiedenbein E.S."/>
            <person name="Canoy T.S."/>
            <person name="Hui Y."/>
            <person name="Parkouda C."/>
            <person name="Dawende C."/>
            <person name="Ametefe E."/>
            <person name="Jespersen L."/>
            <person name="Nielsen D.S."/>
        </authorList>
    </citation>
    <scope>NUCLEOTIDE SEQUENCE</scope>
    <source>
        <strain evidence="1">PRO122</strain>
    </source>
</reference>
<protein>
    <submittedName>
        <fullName evidence="1">Methyltransferase domain-containing protein</fullName>
    </submittedName>
</protein>
<dbReference type="EMBL" id="CP121756">
    <property type="protein sequence ID" value="WGE08810.1"/>
    <property type="molecule type" value="Genomic_DNA"/>
</dbReference>
<organism evidence="1 2">
    <name type="scientific">Bacillus subtilis</name>
    <dbReference type="NCBI Taxonomy" id="1423"/>
    <lineage>
        <taxon>Bacteria</taxon>
        <taxon>Bacillati</taxon>
        <taxon>Bacillota</taxon>
        <taxon>Bacilli</taxon>
        <taxon>Bacillales</taxon>
        <taxon>Bacillaceae</taxon>
        <taxon>Bacillus</taxon>
    </lineage>
</organism>
<keyword evidence="1" id="KW-0489">Methyltransferase</keyword>
<dbReference type="Proteomes" id="UP001217185">
    <property type="component" value="Chromosome"/>
</dbReference>